<reference evidence="3 4" key="4">
    <citation type="journal article" date="2010" name="Environ. Microbiol.">
        <title>The bacterial genus Collimonas: mycophagy, weathering and other adaptive solutions to life in oligotrophic soil environments.</title>
        <authorList>
            <person name="Leveau J.H."/>
            <person name="Uroz S."/>
            <person name="de Boer W."/>
        </authorList>
    </citation>
    <scope>NUCLEOTIDE SEQUENCE [LARGE SCALE GENOMIC DNA]</scope>
    <source>
        <strain evidence="3 4">Ter331</strain>
    </source>
</reference>
<accession>G0AE28</accession>
<dbReference type="Pfam" id="PF07963">
    <property type="entry name" value="N_methyl"/>
    <property type="match status" value="1"/>
</dbReference>
<evidence type="ECO:0000313" key="3">
    <source>
        <dbReference type="EMBL" id="AEK63877.1"/>
    </source>
</evidence>
<keyword evidence="2" id="KW-1133">Transmembrane helix</keyword>
<dbReference type="InterPro" id="IPR012902">
    <property type="entry name" value="N_methyl_site"/>
</dbReference>
<evidence type="ECO:0000256" key="1">
    <source>
        <dbReference type="SAM" id="MobiDB-lite"/>
    </source>
</evidence>
<proteinExistence type="predicted"/>
<sequence>MRVSSKVRSRSGSSGFTLVEMIIAITILAMVAILGWRGLDGIVRSRVSLTTEMEQTRGMQLTFAQLQSDCAQIAPLSLMSARPTLLAQPGRLLMVRLVFADQQPTRVQVIGYRLRDGRLTRQESAPTRDLNLLDTMWQSALNDAGDTGNNGQAVLLQSDIADMQMQLWGSDGQGWRPSAAAAGTGSQDSANLNANRWTGLQVALQLRGHSNGDSSSTMAKTFLLGAS</sequence>
<reference evidence="4" key="6">
    <citation type="submission" date="2011-05" db="EMBL/GenBank/DDBJ databases">
        <title>Complete sequence of Collimonas fungivorans Ter331.</title>
        <authorList>
            <person name="Leveau J.H."/>
        </authorList>
    </citation>
    <scope>NUCLEOTIDE SEQUENCE [LARGE SCALE GENOMIC DNA]</scope>
    <source>
        <strain evidence="4">Ter331</strain>
    </source>
</reference>
<dbReference type="eggNOG" id="COG4795">
    <property type="taxonomic scope" value="Bacteria"/>
</dbReference>
<gene>
    <name evidence="3" type="primary">gspJ</name>
    <name evidence="3" type="ordered locus">CFU_4055</name>
</gene>
<feature type="region of interest" description="Disordered" evidence="1">
    <location>
        <begin position="173"/>
        <end position="192"/>
    </location>
</feature>
<dbReference type="InterPro" id="IPR045584">
    <property type="entry name" value="Pilin-like"/>
</dbReference>
<keyword evidence="4" id="KW-1185">Reference proteome</keyword>
<organism evidence="3 4">
    <name type="scientific">Collimonas fungivorans (strain Ter331)</name>
    <dbReference type="NCBI Taxonomy" id="1005048"/>
    <lineage>
        <taxon>Bacteria</taxon>
        <taxon>Pseudomonadati</taxon>
        <taxon>Pseudomonadota</taxon>
        <taxon>Betaproteobacteria</taxon>
        <taxon>Burkholderiales</taxon>
        <taxon>Oxalobacteraceae</taxon>
        <taxon>Collimonas</taxon>
    </lineage>
</organism>
<reference evidence="3 4" key="5">
    <citation type="journal article" date="2011" name="ISME J.">
        <title>Dual transcriptional profiling of a bacterial/fungal confrontation: Collimonas fungivorans versus Aspergillus niger.</title>
        <authorList>
            <person name="Mela F."/>
            <person name="Fritsche K."/>
            <person name="de Boer W."/>
            <person name="van Veen J.A."/>
            <person name="de Graaff L.H."/>
            <person name="van den Berg M."/>
            <person name="Leveau J.H."/>
        </authorList>
    </citation>
    <scope>NUCLEOTIDE SEQUENCE [LARGE SCALE GENOMIC DNA]</scope>
    <source>
        <strain evidence="3 4">Ter331</strain>
    </source>
</reference>
<dbReference type="SUPFAM" id="SSF54523">
    <property type="entry name" value="Pili subunits"/>
    <property type="match status" value="1"/>
</dbReference>
<reference evidence="3 4" key="2">
    <citation type="journal article" date="2006" name="J. Microbiol. Methods">
        <title>Genomic flank-sequencing of plasposon insertion sites for rapid identification of functional genes.</title>
        <authorList>
            <person name="Leveau J.H."/>
            <person name="Gerards S."/>
            <person name="Fritsche K."/>
            <person name="Zondag G."/>
            <person name="van Veen J.A."/>
        </authorList>
    </citation>
    <scope>NUCLEOTIDE SEQUENCE [LARGE SCALE GENOMIC DNA]</scope>
    <source>
        <strain evidence="3 4">Ter331</strain>
    </source>
</reference>
<dbReference type="EMBL" id="CP002745">
    <property type="protein sequence ID" value="AEK63877.1"/>
    <property type="molecule type" value="Genomic_DNA"/>
</dbReference>
<evidence type="ECO:0000256" key="2">
    <source>
        <dbReference type="SAM" id="Phobius"/>
    </source>
</evidence>
<dbReference type="HOGENOM" id="CLU_086053_0_0_4"/>
<dbReference type="Proteomes" id="UP000008392">
    <property type="component" value="Chromosome"/>
</dbReference>
<keyword evidence="2" id="KW-0472">Membrane</keyword>
<name>G0AE28_COLFT</name>
<dbReference type="STRING" id="1005048.CFU_4055"/>
<reference evidence="3 4" key="3">
    <citation type="journal article" date="2008" name="FEMS Microbiol. Ecol.">
        <title>Identification and characterization of genes underlying chitinolysis in Collimonas fungivorans Ter331.</title>
        <authorList>
            <person name="Fritsche K."/>
            <person name="de Boer W."/>
            <person name="Gerards S."/>
            <person name="van den Berg M."/>
            <person name="van Veen J.A."/>
            <person name="Leveau J.H."/>
        </authorList>
    </citation>
    <scope>NUCLEOTIDE SEQUENCE [LARGE SCALE GENOMIC DNA]</scope>
    <source>
        <strain evidence="3 4">Ter331</strain>
    </source>
</reference>
<reference evidence="3 4" key="1">
    <citation type="journal article" date="2004" name="Environ. Microbiol.">
        <title>Phylogeny-function analysis of (meta)genomic libraries: screening for expression of ribosomal RNA genes by large-insert library fluorescent in situ hybridization (LIL-FISH).</title>
        <authorList>
            <person name="Leveau J.H."/>
            <person name="Gerards S."/>
            <person name="de Boer W."/>
            <person name="van Veen J.A."/>
        </authorList>
    </citation>
    <scope>NUCLEOTIDE SEQUENCE [LARGE SCALE GENOMIC DNA]</scope>
    <source>
        <strain evidence="3 4">Ter331</strain>
    </source>
</reference>
<dbReference type="KEGG" id="cfu:CFU_4055"/>
<dbReference type="PROSITE" id="PS00409">
    <property type="entry name" value="PROKAR_NTER_METHYL"/>
    <property type="match status" value="1"/>
</dbReference>
<keyword evidence="2" id="KW-0812">Transmembrane</keyword>
<dbReference type="RefSeq" id="WP_014008029.1">
    <property type="nucleotide sequence ID" value="NC_015856.1"/>
</dbReference>
<dbReference type="NCBIfam" id="TIGR02532">
    <property type="entry name" value="IV_pilin_GFxxxE"/>
    <property type="match status" value="1"/>
</dbReference>
<feature type="transmembrane region" description="Helical" evidence="2">
    <location>
        <begin position="15"/>
        <end position="36"/>
    </location>
</feature>
<dbReference type="AlphaFoldDB" id="G0AE28"/>
<evidence type="ECO:0000313" key="4">
    <source>
        <dbReference type="Proteomes" id="UP000008392"/>
    </source>
</evidence>
<protein>
    <submittedName>
        <fullName evidence="3">Type II secretory pathway component PulJ</fullName>
    </submittedName>
</protein>